<organism evidence="2 3">
    <name type="scientific">Curvularia clavata</name>
    <dbReference type="NCBI Taxonomy" id="95742"/>
    <lineage>
        <taxon>Eukaryota</taxon>
        <taxon>Fungi</taxon>
        <taxon>Dikarya</taxon>
        <taxon>Ascomycota</taxon>
        <taxon>Pezizomycotina</taxon>
        <taxon>Dothideomycetes</taxon>
        <taxon>Pleosporomycetidae</taxon>
        <taxon>Pleosporales</taxon>
        <taxon>Pleosporineae</taxon>
        <taxon>Pleosporaceae</taxon>
        <taxon>Curvularia</taxon>
    </lineage>
</organism>
<reference evidence="2" key="1">
    <citation type="submission" date="2021-12" db="EMBL/GenBank/DDBJ databases">
        <title>Curvularia clavata genome.</title>
        <authorList>
            <person name="Cao Y."/>
        </authorList>
    </citation>
    <scope>NUCLEOTIDE SEQUENCE</scope>
    <source>
        <strain evidence="2">Yc1106</strain>
    </source>
</reference>
<feature type="region of interest" description="Disordered" evidence="1">
    <location>
        <begin position="254"/>
        <end position="284"/>
    </location>
</feature>
<dbReference type="VEuPathDB" id="FungiDB:yc1106_00112"/>
<name>A0A9Q8Z1X8_CURCL</name>
<dbReference type="AlphaFoldDB" id="A0A9Q8Z1X8"/>
<evidence type="ECO:0000256" key="1">
    <source>
        <dbReference type="SAM" id="MobiDB-lite"/>
    </source>
</evidence>
<proteinExistence type="predicted"/>
<evidence type="ECO:0000313" key="3">
    <source>
        <dbReference type="Proteomes" id="UP001056012"/>
    </source>
</evidence>
<dbReference type="OrthoDB" id="5337308at2759"/>
<sequence>MDFNTNLVKGRALLELLYADDSTAGNMLDPPSSTAESTFLDFTALEERGYIPNCHNQGIGHSHTEPTMHNGTYIPASFAKFNSIVNGPGGMFVAVDNESPTALARLYRNKIPGVEVIPDIKYWSDVAYLQWAEVTKGAAELRYVVRHGITNIRTMSVIRHLLAREGEPETRFGRMVWPNVLWKDEEAIAALLGTPNGSGVARLLIHHKKLLGHKTVEEVMMFGFSEVSGFFGEPSLVFKIVDVVASEGNGTEVGIELGKEEDQDENQDGVLGEGEADDSDDEDFGFWIFDLE</sequence>
<dbReference type="EMBL" id="CP089274">
    <property type="protein sequence ID" value="USP72838.1"/>
    <property type="molecule type" value="Genomic_DNA"/>
</dbReference>
<keyword evidence="3" id="KW-1185">Reference proteome</keyword>
<feature type="compositionally biased region" description="Acidic residues" evidence="1">
    <location>
        <begin position="274"/>
        <end position="284"/>
    </location>
</feature>
<dbReference type="Proteomes" id="UP001056012">
    <property type="component" value="Chromosome 1"/>
</dbReference>
<evidence type="ECO:0000313" key="2">
    <source>
        <dbReference type="EMBL" id="USP72838.1"/>
    </source>
</evidence>
<accession>A0A9Q8Z1X8</accession>
<protein>
    <submittedName>
        <fullName evidence="2">Uncharacterized protein</fullName>
    </submittedName>
</protein>
<gene>
    <name evidence="2" type="ORF">yc1106_00112</name>
</gene>